<dbReference type="InterPro" id="IPR050312">
    <property type="entry name" value="IolE/XylAMocC-like"/>
</dbReference>
<evidence type="ECO:0000313" key="3">
    <source>
        <dbReference type="Proteomes" id="UP000278351"/>
    </source>
</evidence>
<dbReference type="InterPro" id="IPR013022">
    <property type="entry name" value="Xyl_isomerase-like_TIM-brl"/>
</dbReference>
<evidence type="ECO:0000313" key="2">
    <source>
        <dbReference type="EMBL" id="RPE12184.1"/>
    </source>
</evidence>
<accession>A0A3N4QK84</accession>
<dbReference type="OrthoDB" id="9801426at2"/>
<keyword evidence="2" id="KW-0413">Isomerase</keyword>
<reference evidence="2 3" key="1">
    <citation type="submission" date="2018-11" db="EMBL/GenBank/DDBJ databases">
        <title>Chitinophaga lutea sp.nov., isolate from arsenic contaminated soil.</title>
        <authorList>
            <person name="Zong Y."/>
        </authorList>
    </citation>
    <scope>NUCLEOTIDE SEQUENCE [LARGE SCALE GENOMIC DNA]</scope>
    <source>
        <strain evidence="2 3">ZY74</strain>
    </source>
</reference>
<dbReference type="Gene3D" id="3.20.20.150">
    <property type="entry name" value="Divalent-metal-dependent TIM barrel enzymes"/>
    <property type="match status" value="1"/>
</dbReference>
<feature type="domain" description="Xylose isomerase-like TIM barrel" evidence="1">
    <location>
        <begin position="28"/>
        <end position="251"/>
    </location>
</feature>
<dbReference type="PANTHER" id="PTHR12110">
    <property type="entry name" value="HYDROXYPYRUVATE ISOMERASE"/>
    <property type="match status" value="1"/>
</dbReference>
<proteinExistence type="predicted"/>
<dbReference type="GO" id="GO:0016853">
    <property type="term" value="F:isomerase activity"/>
    <property type="evidence" value="ECO:0007669"/>
    <property type="project" value="UniProtKB-KW"/>
</dbReference>
<dbReference type="Pfam" id="PF01261">
    <property type="entry name" value="AP_endonuc_2"/>
    <property type="match status" value="1"/>
</dbReference>
<dbReference type="Proteomes" id="UP000278351">
    <property type="component" value="Unassembled WGS sequence"/>
</dbReference>
<dbReference type="AlphaFoldDB" id="A0A3N4QK84"/>
<keyword evidence="3" id="KW-1185">Reference proteome</keyword>
<name>A0A3N4QK84_9BACT</name>
<organism evidence="2 3">
    <name type="scientific">Chitinophaga lutea</name>
    <dbReference type="NCBI Taxonomy" id="2488634"/>
    <lineage>
        <taxon>Bacteria</taxon>
        <taxon>Pseudomonadati</taxon>
        <taxon>Bacteroidota</taxon>
        <taxon>Chitinophagia</taxon>
        <taxon>Chitinophagales</taxon>
        <taxon>Chitinophagaceae</taxon>
        <taxon>Chitinophaga</taxon>
    </lineage>
</organism>
<comment type="caution">
    <text evidence="2">The sequence shown here is derived from an EMBL/GenBank/DDBJ whole genome shotgun (WGS) entry which is preliminary data.</text>
</comment>
<dbReference type="PANTHER" id="PTHR12110:SF41">
    <property type="entry name" value="INOSOSE DEHYDRATASE"/>
    <property type="match status" value="1"/>
</dbReference>
<dbReference type="RefSeq" id="WP_123844637.1">
    <property type="nucleotide sequence ID" value="NZ_RPDH01000001.1"/>
</dbReference>
<protein>
    <submittedName>
        <fullName evidence="2">Sugar phosphate isomerase/epimerase</fullName>
    </submittedName>
</protein>
<dbReference type="InterPro" id="IPR036237">
    <property type="entry name" value="Xyl_isomerase-like_sf"/>
</dbReference>
<gene>
    <name evidence="2" type="ORF">EGT74_01090</name>
</gene>
<dbReference type="SUPFAM" id="SSF51658">
    <property type="entry name" value="Xylose isomerase-like"/>
    <property type="match status" value="1"/>
</dbReference>
<evidence type="ECO:0000259" key="1">
    <source>
        <dbReference type="Pfam" id="PF01261"/>
    </source>
</evidence>
<sequence>MQQQISLGVSTWLWTSPFTTATIALFPKIKAMGYDVVEIPAEYPEQIDGAEVARALDANGLKAVVCGAFGPTRDLTHTDPAVNENCFTYIRDCFALCNAVGAGFLAGPMYSAVGKTRMLPPEERKREWDLAVKNLQRVCADAQAHGVSIALEPLNRFESDLVNTAADVHRLVTDINHAAAGILLDGFHMALEERSLSAAIELAGPKLLHVQVAENYRGVPGTGQTPWQDFKKGLDTIGYRGVVSIESFTPDIKELAGAVCIWRSFAETQDAFAEEGYRFLHQLLRYER</sequence>
<dbReference type="EMBL" id="RPDH01000001">
    <property type="protein sequence ID" value="RPE12184.1"/>
    <property type="molecule type" value="Genomic_DNA"/>
</dbReference>